<gene>
    <name evidence="1" type="ORF">F5148DRAFT_1235689</name>
</gene>
<reference evidence="1" key="1">
    <citation type="submission" date="2021-03" db="EMBL/GenBank/DDBJ databases">
        <title>Evolutionary priming and transition to the ectomycorrhizal habit in an iconic lineage of mushroom-forming fungi: is preadaptation a requirement?</title>
        <authorList>
            <consortium name="DOE Joint Genome Institute"/>
            <person name="Looney B.P."/>
            <person name="Miyauchi S."/>
            <person name="Morin E."/>
            <person name="Drula E."/>
            <person name="Courty P.E."/>
            <person name="Chicoki N."/>
            <person name="Fauchery L."/>
            <person name="Kohler A."/>
            <person name="Kuo A."/>
            <person name="LaButti K."/>
            <person name="Pangilinan J."/>
            <person name="Lipzen A."/>
            <person name="Riley R."/>
            <person name="Andreopoulos W."/>
            <person name="He G."/>
            <person name="Johnson J."/>
            <person name="Barry K.W."/>
            <person name="Grigoriev I.V."/>
            <person name="Nagy L."/>
            <person name="Hibbett D."/>
            <person name="Henrissat B."/>
            <person name="Matheny P.B."/>
            <person name="Labbe J."/>
            <person name="Martin A.F."/>
        </authorList>
    </citation>
    <scope>NUCLEOTIDE SEQUENCE</scope>
    <source>
        <strain evidence="1">BPL698</strain>
    </source>
</reference>
<dbReference type="EMBL" id="JAGFNK010000332">
    <property type="protein sequence ID" value="KAI9452586.1"/>
    <property type="molecule type" value="Genomic_DNA"/>
</dbReference>
<protein>
    <submittedName>
        <fullName evidence="1">OPT oligopeptide transporter protein-domain-containing protein</fullName>
    </submittedName>
</protein>
<organism evidence="1 2">
    <name type="scientific">Russula earlei</name>
    <dbReference type="NCBI Taxonomy" id="71964"/>
    <lineage>
        <taxon>Eukaryota</taxon>
        <taxon>Fungi</taxon>
        <taxon>Dikarya</taxon>
        <taxon>Basidiomycota</taxon>
        <taxon>Agaricomycotina</taxon>
        <taxon>Agaricomycetes</taxon>
        <taxon>Russulales</taxon>
        <taxon>Russulaceae</taxon>
        <taxon>Russula</taxon>
    </lineage>
</organism>
<dbReference type="Proteomes" id="UP001207468">
    <property type="component" value="Unassembled WGS sequence"/>
</dbReference>
<name>A0ACC0TXJ9_9AGAM</name>
<proteinExistence type="predicted"/>
<accession>A0ACC0TXJ9</accession>
<keyword evidence="2" id="KW-1185">Reference proteome</keyword>
<sequence length="768" mass="86416">MATVDLILESQPSLRKQGPDVSDILSKEDHDILVKELSDCDITDVLRNERDLVTHVIPVDDDPSLSPYTFRSIFIGTGLAAFGGAIAEMDYFKPQTIVFKTMVLAISSYMLGVSMQVVIPRSGWFRYLNPCPFNKKENAFIVIMASAGATSAMATEVIAIQSLFYKIVPNKVASLFLVTSNQFLGYFIAGLMTPILVYPSKMLYPSVLPVVSTLGAFHESRANKFTNHKQRRLFYIAVLAIFTWELFPEWIFPLLTGFSVFCLANPTSPDFTHLFGGTNGNEGLGFLSLSFDWQYISATWNPFAIPLRTQVSALIGYFFCIITLLAVYYNDFWSSKNLPFLSQDLFYENGTLYNQTLILNDKHEIDPTLLANQGLPYYAATWVASFLAVNMGLAATFTHLLLWNRDDLRLAWSWMSRDSLKKMQDGFNWRFWKPGKREAPADADIDPHYREMLKYREVPNAIYVISLLECFILAAAFLYKGSTMLPWWGLLVSVLLAAVFLLFFGALSAMTGITLITKPLAQVIGGLLLPGKPIANMFFVLFCHNSVNQGELYLRNLKIAQYTKLSPMAAFVAQLSGTFIGTNLNSVMSKSILTHQAATLLSVDGTDIWSGQKLRQFNWESIVLGGLGHELFTSGKRYQWVLWASGLGFLVPIPFWIIHRYYPKLRADYLYTPIILWFMGILGSGINSPLTMYFAVAWISQWFLRTRHPRWFARYNYILGGALDGGSAIMVSILGLIVGGLVGMSHPFPQWWGANQKGNYDRCVKTPS</sequence>
<evidence type="ECO:0000313" key="1">
    <source>
        <dbReference type="EMBL" id="KAI9452586.1"/>
    </source>
</evidence>
<comment type="caution">
    <text evidence="1">The sequence shown here is derived from an EMBL/GenBank/DDBJ whole genome shotgun (WGS) entry which is preliminary data.</text>
</comment>
<evidence type="ECO:0000313" key="2">
    <source>
        <dbReference type="Proteomes" id="UP001207468"/>
    </source>
</evidence>